<dbReference type="GO" id="GO:0070573">
    <property type="term" value="F:metallodipeptidase activity"/>
    <property type="evidence" value="ECO:0007669"/>
    <property type="project" value="InterPro"/>
</dbReference>
<dbReference type="Proteomes" id="UP000287872">
    <property type="component" value="Unassembled WGS sequence"/>
</dbReference>
<evidence type="ECO:0000313" key="1">
    <source>
        <dbReference type="EMBL" id="GCD12867.1"/>
    </source>
</evidence>
<dbReference type="AlphaFoldDB" id="A0A401UTK3"/>
<dbReference type="PANTHER" id="PTHR10443:SF12">
    <property type="entry name" value="DIPEPTIDASE"/>
    <property type="match status" value="1"/>
</dbReference>
<organism evidence="1 2">
    <name type="scientific">Clostridium tagluense</name>
    <dbReference type="NCBI Taxonomy" id="360422"/>
    <lineage>
        <taxon>Bacteria</taxon>
        <taxon>Bacillati</taxon>
        <taxon>Bacillota</taxon>
        <taxon>Clostridia</taxon>
        <taxon>Eubacteriales</taxon>
        <taxon>Clostridiaceae</taxon>
        <taxon>Clostridium</taxon>
    </lineage>
</organism>
<dbReference type="EMBL" id="BHYK01000044">
    <property type="protein sequence ID" value="GCD12867.1"/>
    <property type="molecule type" value="Genomic_DNA"/>
</dbReference>
<gene>
    <name evidence="1" type="ORF">Ctaglu_44900</name>
</gene>
<accession>A0A401UTK3</accession>
<proteinExistence type="predicted"/>
<dbReference type="SUPFAM" id="SSF51556">
    <property type="entry name" value="Metallo-dependent hydrolases"/>
    <property type="match status" value="1"/>
</dbReference>
<dbReference type="PROSITE" id="PS51365">
    <property type="entry name" value="RENAL_DIPEPTIDASE_2"/>
    <property type="match status" value="1"/>
</dbReference>
<sequence length="313" mass="35384">MPIIDFHCDTIMKFMDKNLESVLKENNLNVDICKLKKANSIAQFFALFVEMDKSKDPLEYCLLMLDKFYEELEKNIGDIALATNYQELMDNMKMGMISAFLTIEEGGVLKGKIQQLRNFYKLGVRLLTLTWNFPNEIGFPNKNKEDRSKGLTDFGIEVVSEMNNLGMIIDVSHLSDAGFYDVAKYSKKPFVASHSNSRSISNHPRNLTDDMIKVLAARGGVMGICFEKQFLGSNEFSRVEDMACHIAHIKNVGGIDCISIGSDFDGISNQGLEIKNIGEIEKLSIALNKNNFSPEEMDKIFYKNAIRVIKEVL</sequence>
<dbReference type="PANTHER" id="PTHR10443">
    <property type="entry name" value="MICROSOMAL DIPEPTIDASE"/>
    <property type="match status" value="1"/>
</dbReference>
<dbReference type="Pfam" id="PF01244">
    <property type="entry name" value="Peptidase_M19"/>
    <property type="match status" value="1"/>
</dbReference>
<dbReference type="Gene3D" id="3.20.20.140">
    <property type="entry name" value="Metal-dependent hydrolases"/>
    <property type="match status" value="1"/>
</dbReference>
<evidence type="ECO:0000313" key="2">
    <source>
        <dbReference type="Proteomes" id="UP000287872"/>
    </source>
</evidence>
<dbReference type="GO" id="GO:0006508">
    <property type="term" value="P:proteolysis"/>
    <property type="evidence" value="ECO:0007669"/>
    <property type="project" value="InterPro"/>
</dbReference>
<dbReference type="InterPro" id="IPR008257">
    <property type="entry name" value="Pept_M19"/>
</dbReference>
<dbReference type="GeneID" id="77242643"/>
<keyword evidence="2" id="KW-1185">Reference proteome</keyword>
<name>A0A401UTK3_9CLOT</name>
<protein>
    <submittedName>
        <fullName evidence="1">Dipeptidase</fullName>
    </submittedName>
</protein>
<dbReference type="CDD" id="cd01301">
    <property type="entry name" value="rDP_like"/>
    <property type="match status" value="1"/>
</dbReference>
<dbReference type="InterPro" id="IPR032466">
    <property type="entry name" value="Metal_Hydrolase"/>
</dbReference>
<reference evidence="1 2" key="1">
    <citation type="submission" date="2018-11" db="EMBL/GenBank/DDBJ databases">
        <title>Genome sequencing and assembly of Clostridium tagluense strain A121.</title>
        <authorList>
            <person name="Murakami T."/>
            <person name="Segawa T."/>
            <person name="Shcherbakova V.A."/>
            <person name="Mori H."/>
            <person name="Yoshimura Y."/>
        </authorList>
    </citation>
    <scope>NUCLEOTIDE SEQUENCE [LARGE SCALE GENOMIC DNA]</scope>
    <source>
        <strain evidence="1 2">A121</strain>
    </source>
</reference>
<comment type="caution">
    <text evidence="1">The sequence shown here is derived from an EMBL/GenBank/DDBJ whole genome shotgun (WGS) entry which is preliminary data.</text>
</comment>
<dbReference type="OrthoDB" id="9804920at2"/>
<dbReference type="RefSeq" id="WP_125005899.1">
    <property type="nucleotide sequence ID" value="NZ_BHYK01000044.1"/>
</dbReference>